<dbReference type="OrthoDB" id="514855at2759"/>
<gene>
    <name evidence="2" type="ORF">C2E21_5616</name>
</gene>
<sequence length="149" mass="15548">MLVCSLRRGGLALLGRRLGVPLSDGAAAALTTSAPPDSPKAKKRDPADDFIFKEKCKGTRRVSKNAEEMNQRLRRTNFGAPRKDRTGALGAVAPSATDVDRTAQPQAGSLHTAAASWAAQGGGSSAEDVAQELVEKERRRAGGAAPGQL</sequence>
<feature type="region of interest" description="Disordered" evidence="1">
    <location>
        <begin position="75"/>
        <end position="149"/>
    </location>
</feature>
<name>A0A2P6TNA4_CHLSO</name>
<protein>
    <submittedName>
        <fullName evidence="2">Uncharacterized protein</fullName>
    </submittedName>
</protein>
<feature type="region of interest" description="Disordered" evidence="1">
    <location>
        <begin position="29"/>
        <end position="48"/>
    </location>
</feature>
<dbReference type="EMBL" id="LHPG02000010">
    <property type="protein sequence ID" value="PRW50809.1"/>
    <property type="molecule type" value="Genomic_DNA"/>
</dbReference>
<evidence type="ECO:0000256" key="1">
    <source>
        <dbReference type="SAM" id="MobiDB-lite"/>
    </source>
</evidence>
<comment type="caution">
    <text evidence="2">The sequence shown here is derived from an EMBL/GenBank/DDBJ whole genome shotgun (WGS) entry which is preliminary data.</text>
</comment>
<dbReference type="Proteomes" id="UP000239899">
    <property type="component" value="Unassembled WGS sequence"/>
</dbReference>
<evidence type="ECO:0000313" key="2">
    <source>
        <dbReference type="EMBL" id="PRW50809.1"/>
    </source>
</evidence>
<keyword evidence="3" id="KW-1185">Reference proteome</keyword>
<evidence type="ECO:0000313" key="3">
    <source>
        <dbReference type="Proteomes" id="UP000239899"/>
    </source>
</evidence>
<proteinExistence type="predicted"/>
<organism evidence="2 3">
    <name type="scientific">Chlorella sorokiniana</name>
    <name type="common">Freshwater green alga</name>
    <dbReference type="NCBI Taxonomy" id="3076"/>
    <lineage>
        <taxon>Eukaryota</taxon>
        <taxon>Viridiplantae</taxon>
        <taxon>Chlorophyta</taxon>
        <taxon>core chlorophytes</taxon>
        <taxon>Trebouxiophyceae</taxon>
        <taxon>Chlorellales</taxon>
        <taxon>Chlorellaceae</taxon>
        <taxon>Chlorella clade</taxon>
        <taxon>Chlorella</taxon>
    </lineage>
</organism>
<accession>A0A2P6TNA4</accession>
<dbReference type="AlphaFoldDB" id="A0A2P6TNA4"/>
<reference evidence="2 3" key="1">
    <citation type="journal article" date="2018" name="Plant J.">
        <title>Genome sequences of Chlorella sorokiniana UTEX 1602 and Micractinium conductrix SAG 241.80: implications to maltose excretion by a green alga.</title>
        <authorList>
            <person name="Arriola M.B."/>
            <person name="Velmurugan N."/>
            <person name="Zhang Y."/>
            <person name="Plunkett M.H."/>
            <person name="Hondzo H."/>
            <person name="Barney B.M."/>
        </authorList>
    </citation>
    <scope>NUCLEOTIDE SEQUENCE [LARGE SCALE GENOMIC DNA]</scope>
    <source>
        <strain evidence="3">UTEX 1602</strain>
    </source>
</reference>